<feature type="compositionally biased region" description="Low complexity" evidence="7">
    <location>
        <begin position="679"/>
        <end position="705"/>
    </location>
</feature>
<evidence type="ECO:0000256" key="1">
    <source>
        <dbReference type="ARBA" id="ARBA00004123"/>
    </source>
</evidence>
<feature type="compositionally biased region" description="Acidic residues" evidence="7">
    <location>
        <begin position="611"/>
        <end position="620"/>
    </location>
</feature>
<keyword evidence="6" id="KW-0539">Nucleus</keyword>
<evidence type="ECO:0000313" key="8">
    <source>
        <dbReference type="EMBL" id="GBC04751.1"/>
    </source>
</evidence>
<dbReference type="PANTHER" id="PTHR13011">
    <property type="entry name" value="TFIIF-ALPHA"/>
    <property type="match status" value="1"/>
</dbReference>
<feature type="compositionally biased region" description="Acidic residues" evidence="7">
    <location>
        <begin position="521"/>
        <end position="547"/>
    </location>
</feature>
<evidence type="ECO:0000256" key="6">
    <source>
        <dbReference type="ARBA" id="ARBA00023242"/>
    </source>
</evidence>
<reference evidence="8 10" key="1">
    <citation type="submission" date="2017-11" db="EMBL/GenBank/DDBJ databases">
        <title>The genome of Rhizophagus clarus HR1 reveals common genetic basis of auxotrophy among arbuscular mycorrhizal fungi.</title>
        <authorList>
            <person name="Kobayashi Y."/>
        </authorList>
    </citation>
    <scope>NUCLEOTIDE SEQUENCE [LARGE SCALE GENOMIC DNA]</scope>
    <source>
        <strain evidence="8 10">HR1</strain>
    </source>
</reference>
<dbReference type="GO" id="GO:0006367">
    <property type="term" value="P:transcription initiation at RNA polymerase II promoter"/>
    <property type="evidence" value="ECO:0007669"/>
    <property type="project" value="InterPro"/>
</dbReference>
<feature type="compositionally biased region" description="Basic and acidic residues" evidence="7">
    <location>
        <begin position="510"/>
        <end position="520"/>
    </location>
</feature>
<keyword evidence="5" id="KW-0804">Transcription</keyword>
<dbReference type="OrthoDB" id="76676at2759"/>
<sequence length="945" mass="105359">MSQNPTQNNLSQTQPPNTARQNFSNTNQNLMGRTPINNLDNRTVYRGPYTNVMNNTRIIGHSQTGGLDPTISFTQMRSDTNTGLQGMLTPSYTTMQRPTSLIQSAENINSQVEVSTSNTTLQVRPAVNNMNIQSNNQSTNNLMAQAGQPVNLNIKPEADTVPNNMTNMENQSVTLNNPQSSQPSMINSIYSSGSAWASRPINPNQFTPDFPKYFKSPAEEARNKSIQDKEYEAKHLVPRGIPRKPLDSSKRPAFRPPPKKPVKPQIEKKLVREFIITGSMINAVKKVNLMRLHRGNNVLDKFQAPVKLHRRDPEASSSGTGNARQNEAVIAPTLKTTQQHTGPTTGADTSKIAPFAGARHNKKNLFKKRTTQIYLADDRQRQLKAEERLPWVLEDYDGTNTWVGQFEETDAKYGFLIKDKQDENKLRFLPSHRWYTFRPQIKYKTLTIEEAEEEMARAKKRDNDRWMMRRWGKQNDNEKKIADEEGGIVELKSVMKTVENEEDLFGSDDEGLRRPRRGIESDEEMEFEQVFEDDEEELPDDANPIDEENAEVVKLKKRAIHKPTSLEGEDENEDSFKLTQEGMQLKKLVRKFDDNEAYDDSDKESNPYASEIEESEEELSSESPARTPVIGAAGTKPTPAKIDKGKTLVKPKATTKATVKGKTLTTPKPKSTTEKPKGKIATTSKTKSTAAKPIKSLSNLSASEEASLKPKLKSSDISVATKVSSKSHVKNMTAIPMSSTPEDSMKKPSSKPKNVKSGLPAKTAASQPQIALKKQKTSTVRQPISEMATSFGKKSTAHDSFVSDDDKSIKRTKQIETTHSTATASISRLANANVSSTVRTSNGGTVKRVREGEDSTIFAGKKVRTDKPVSGPQTSTAAQVTDSSNSRLISEKEVRQIISKDSELTVTTIIKAFRKRIHEDARNRERLLEITKNVAVLKNGHLVLK</sequence>
<keyword evidence="3" id="KW-0805">Transcription regulation</keyword>
<dbReference type="SUPFAM" id="SSF50916">
    <property type="entry name" value="Rap30/74 interaction domains"/>
    <property type="match status" value="1"/>
</dbReference>
<dbReference type="EMBL" id="BEXD01003964">
    <property type="protein sequence ID" value="GBC04751.1"/>
    <property type="molecule type" value="Genomic_DNA"/>
</dbReference>
<feature type="region of interest" description="Disordered" evidence="7">
    <location>
        <begin position="505"/>
        <end position="547"/>
    </location>
</feature>
<evidence type="ECO:0000256" key="5">
    <source>
        <dbReference type="ARBA" id="ARBA00023163"/>
    </source>
</evidence>
<organism evidence="8 10">
    <name type="scientific">Rhizophagus clarus</name>
    <dbReference type="NCBI Taxonomy" id="94130"/>
    <lineage>
        <taxon>Eukaryota</taxon>
        <taxon>Fungi</taxon>
        <taxon>Fungi incertae sedis</taxon>
        <taxon>Mucoromycota</taxon>
        <taxon>Glomeromycotina</taxon>
        <taxon>Glomeromycetes</taxon>
        <taxon>Glomerales</taxon>
        <taxon>Glomeraceae</taxon>
        <taxon>Rhizophagus</taxon>
    </lineage>
</organism>
<dbReference type="Proteomes" id="UP000615446">
    <property type="component" value="Unassembled WGS sequence"/>
</dbReference>
<dbReference type="InterPro" id="IPR008851">
    <property type="entry name" value="TFIIF-alpha"/>
</dbReference>
<dbReference type="EMBL" id="BLAL01000238">
    <property type="protein sequence ID" value="GES94706.1"/>
    <property type="molecule type" value="Genomic_DNA"/>
</dbReference>
<comment type="subcellular location">
    <subcellularLocation>
        <location evidence="1">Nucleus</location>
    </subcellularLocation>
</comment>
<feature type="compositionally biased region" description="Low complexity" evidence="7">
    <location>
        <begin position="648"/>
        <end position="670"/>
    </location>
</feature>
<evidence type="ECO:0000256" key="4">
    <source>
        <dbReference type="ARBA" id="ARBA00023125"/>
    </source>
</evidence>
<dbReference type="GO" id="GO:0001096">
    <property type="term" value="F:TFIIF-class transcription factor complex binding"/>
    <property type="evidence" value="ECO:0007669"/>
    <property type="project" value="TreeGrafter"/>
</dbReference>
<proteinExistence type="inferred from homology"/>
<evidence type="ECO:0000313" key="10">
    <source>
        <dbReference type="Proteomes" id="UP000247702"/>
    </source>
</evidence>
<evidence type="ECO:0000313" key="9">
    <source>
        <dbReference type="EMBL" id="GES94706.1"/>
    </source>
</evidence>
<dbReference type="GO" id="GO:0032968">
    <property type="term" value="P:positive regulation of transcription elongation by RNA polymerase II"/>
    <property type="evidence" value="ECO:0007669"/>
    <property type="project" value="InterPro"/>
</dbReference>
<reference evidence="9" key="2">
    <citation type="submission" date="2019-10" db="EMBL/GenBank/DDBJ databases">
        <title>Conservation and host-specific expression of non-tandemly repeated heterogenous ribosome RNA gene in arbuscular mycorrhizal fungi.</title>
        <authorList>
            <person name="Maeda T."/>
            <person name="Kobayashi Y."/>
            <person name="Nakagawa T."/>
            <person name="Ezawa T."/>
            <person name="Yamaguchi K."/>
            <person name="Bino T."/>
            <person name="Nishimoto Y."/>
            <person name="Shigenobu S."/>
            <person name="Kawaguchi M."/>
        </authorList>
    </citation>
    <scope>NUCLEOTIDE SEQUENCE</scope>
    <source>
        <strain evidence="9">HR1</strain>
    </source>
</reference>
<feature type="region of interest" description="Disordered" evidence="7">
    <location>
        <begin position="560"/>
        <end position="579"/>
    </location>
</feature>
<protein>
    <submittedName>
        <fullName evidence="9">Transcription factor TFIIF complex alpha subunit Tfg1</fullName>
    </submittedName>
</protein>
<dbReference type="PANTHER" id="PTHR13011:SF0">
    <property type="entry name" value="GENERAL TRANSCRIPTION FACTOR IIF SUBUNIT 1"/>
    <property type="match status" value="1"/>
</dbReference>
<feature type="region of interest" description="Disordered" evidence="7">
    <location>
        <begin position="1"/>
        <end position="42"/>
    </location>
</feature>
<feature type="compositionally biased region" description="Basic and acidic residues" evidence="7">
    <location>
        <begin position="217"/>
        <end position="235"/>
    </location>
</feature>
<accession>A0A2Z6RR27</accession>
<feature type="region of interest" description="Disordered" evidence="7">
    <location>
        <begin position="207"/>
        <end position="264"/>
    </location>
</feature>
<evidence type="ECO:0000256" key="2">
    <source>
        <dbReference type="ARBA" id="ARBA00005249"/>
    </source>
</evidence>
<dbReference type="Proteomes" id="UP000247702">
    <property type="component" value="Unassembled WGS sequence"/>
</dbReference>
<dbReference type="GO" id="GO:0005674">
    <property type="term" value="C:transcription factor TFIIF complex"/>
    <property type="evidence" value="ECO:0007669"/>
    <property type="project" value="TreeGrafter"/>
</dbReference>
<dbReference type="GO" id="GO:0016251">
    <property type="term" value="F:RNA polymerase II general transcription initiation factor activity"/>
    <property type="evidence" value="ECO:0007669"/>
    <property type="project" value="TreeGrafter"/>
</dbReference>
<dbReference type="AlphaFoldDB" id="A0A2Z6RR27"/>
<keyword evidence="4" id="KW-0238">DNA-binding</keyword>
<dbReference type="STRING" id="94130.A0A2Z6RR27"/>
<dbReference type="InterPro" id="IPR011039">
    <property type="entry name" value="TFIIF_interaction"/>
</dbReference>
<feature type="region of interest" description="Disordered" evidence="7">
    <location>
        <begin position="593"/>
        <end position="782"/>
    </location>
</feature>
<name>A0A2Z6RR27_9GLOM</name>
<comment type="similarity">
    <text evidence="2">Belongs to the TFIIF alpha subunit family.</text>
</comment>
<evidence type="ECO:0000256" key="3">
    <source>
        <dbReference type="ARBA" id="ARBA00023015"/>
    </source>
</evidence>
<feature type="compositionally biased region" description="Polar residues" evidence="7">
    <location>
        <begin position="1"/>
        <end position="41"/>
    </location>
</feature>
<feature type="compositionally biased region" description="Polar residues" evidence="7">
    <location>
        <begin position="715"/>
        <end position="726"/>
    </location>
</feature>
<keyword evidence="10" id="KW-1185">Reference proteome</keyword>
<dbReference type="Pfam" id="PF05793">
    <property type="entry name" value="TFIIF_alpha"/>
    <property type="match status" value="1"/>
</dbReference>
<gene>
    <name evidence="9" type="ORF">RCL2_002141900</name>
    <name evidence="8" type="ORF">RclHR1_05840012</name>
</gene>
<evidence type="ECO:0000256" key="7">
    <source>
        <dbReference type="SAM" id="MobiDB-lite"/>
    </source>
</evidence>
<comment type="caution">
    <text evidence="8">The sequence shown here is derived from an EMBL/GenBank/DDBJ whole genome shotgun (WGS) entry which is preliminary data.</text>
</comment>
<dbReference type="GO" id="GO:0003677">
    <property type="term" value="F:DNA binding"/>
    <property type="evidence" value="ECO:0007669"/>
    <property type="project" value="UniProtKB-KW"/>
</dbReference>